<dbReference type="PANTHER" id="PTHR15020">
    <property type="entry name" value="FLAVIN REDUCTASE-RELATED"/>
    <property type="match status" value="1"/>
</dbReference>
<evidence type="ECO:0000313" key="3">
    <source>
        <dbReference type="EMBL" id="OBS21589.1"/>
    </source>
</evidence>
<comment type="similarity">
    <text evidence="1">Belongs to the avfA family.</text>
</comment>
<protein>
    <recommendedName>
        <fullName evidence="2">NAD(P)-binding domain-containing protein</fullName>
    </recommendedName>
</protein>
<dbReference type="Gene3D" id="3.40.50.720">
    <property type="entry name" value="NAD(P)-binding Rossmann-like Domain"/>
    <property type="match status" value="1"/>
</dbReference>
<evidence type="ECO:0000313" key="4">
    <source>
        <dbReference type="Proteomes" id="UP000091967"/>
    </source>
</evidence>
<dbReference type="Pfam" id="PF13460">
    <property type="entry name" value="NAD_binding_10"/>
    <property type="match status" value="1"/>
</dbReference>
<dbReference type="STRING" id="36050.A0A1B8ALW4"/>
<dbReference type="PANTHER" id="PTHR15020:SF50">
    <property type="entry name" value="UPF0659 PROTEIN YMR090W"/>
    <property type="match status" value="1"/>
</dbReference>
<proteinExistence type="inferred from homology"/>
<name>A0A1B8ALW4_FUSPO</name>
<comment type="caution">
    <text evidence="3">The sequence shown here is derived from an EMBL/GenBank/DDBJ whole genome shotgun (WGS) entry which is preliminary data.</text>
</comment>
<organism evidence="3 4">
    <name type="scientific">Fusarium poae</name>
    <dbReference type="NCBI Taxonomy" id="36050"/>
    <lineage>
        <taxon>Eukaryota</taxon>
        <taxon>Fungi</taxon>
        <taxon>Dikarya</taxon>
        <taxon>Ascomycota</taxon>
        <taxon>Pezizomycotina</taxon>
        <taxon>Sordariomycetes</taxon>
        <taxon>Hypocreomycetidae</taxon>
        <taxon>Hypocreales</taxon>
        <taxon>Nectriaceae</taxon>
        <taxon>Fusarium</taxon>
    </lineage>
</organism>
<dbReference type="InterPro" id="IPR016040">
    <property type="entry name" value="NAD(P)-bd_dom"/>
</dbReference>
<dbReference type="AlphaFoldDB" id="A0A1B8ALW4"/>
<dbReference type="EMBL" id="LYXU01000003">
    <property type="protein sequence ID" value="OBS21589.1"/>
    <property type="molecule type" value="Genomic_DNA"/>
</dbReference>
<sequence>MYRDNTSKEMENSSKTVAFFGASTGIGLSALKETLAAGHHCIALCRVPAKLETLNAEHGHLLDIVEGNVYDSDAVSNCLLKKDGNLVDEILFSIGAKPVLWKMTLDDPKVCQAGMNVVLECVAQLRTKGAAGRPLIVALSTTGTSRFGRDYPLALFLIYSYALKVPHEDKIAMEERLAGSGEDFCIVRASLLVNGTSENPVRVGVEDPKTGRQSQEIGYTISREDAGRWIAKSLILQRNADYVNKIASITW</sequence>
<accession>A0A1B8ALW4</accession>
<dbReference type="OMA" id="MLPLYHW"/>
<keyword evidence="4" id="KW-1185">Reference proteome</keyword>
<dbReference type="InterPro" id="IPR036291">
    <property type="entry name" value="NAD(P)-bd_dom_sf"/>
</dbReference>
<dbReference type="Proteomes" id="UP000091967">
    <property type="component" value="Unassembled WGS sequence"/>
</dbReference>
<dbReference type="SUPFAM" id="SSF51735">
    <property type="entry name" value="NAD(P)-binding Rossmann-fold domains"/>
    <property type="match status" value="1"/>
</dbReference>
<evidence type="ECO:0000259" key="2">
    <source>
        <dbReference type="Pfam" id="PF13460"/>
    </source>
</evidence>
<gene>
    <name evidence="3" type="ORF">FPOA_07925</name>
</gene>
<evidence type="ECO:0000256" key="1">
    <source>
        <dbReference type="ARBA" id="ARBA00038376"/>
    </source>
</evidence>
<reference evidence="3 4" key="1">
    <citation type="submission" date="2016-06" db="EMBL/GenBank/DDBJ databases">
        <title>Living apart together: crosstalk between the core and supernumerary genomes in a fungal plant pathogen.</title>
        <authorList>
            <person name="Vanheule A."/>
            <person name="Audenaert K."/>
            <person name="Warris S."/>
            <person name="Van De Geest H."/>
            <person name="Schijlen E."/>
            <person name="Hofte M."/>
            <person name="De Saeger S."/>
            <person name="Haesaert G."/>
            <person name="Waalwijk C."/>
            <person name="Van Der Lee T."/>
        </authorList>
    </citation>
    <scope>NUCLEOTIDE SEQUENCE [LARGE SCALE GENOMIC DNA]</scope>
    <source>
        <strain evidence="3 4">2516</strain>
    </source>
</reference>
<feature type="domain" description="NAD(P)-binding" evidence="2">
    <location>
        <begin position="21"/>
        <end position="234"/>
    </location>
</feature>